<keyword evidence="7" id="KW-0735">Signal-anchor</keyword>
<evidence type="ECO:0000256" key="12">
    <source>
        <dbReference type="RuleBase" id="RU003832"/>
    </source>
</evidence>
<dbReference type="EnsemblMetazoa" id="CLYHEMT007463.1">
    <property type="protein sequence ID" value="CLYHEMP007463.1"/>
    <property type="gene ID" value="CLYHEMG007463"/>
</dbReference>
<feature type="domain" description="Fucosyltransferase C-terminal" evidence="13">
    <location>
        <begin position="238"/>
        <end position="411"/>
    </location>
</feature>
<evidence type="ECO:0000256" key="4">
    <source>
        <dbReference type="ARBA" id="ARBA00022676"/>
    </source>
</evidence>
<evidence type="ECO:0000256" key="2">
    <source>
        <dbReference type="ARBA" id="ARBA00004922"/>
    </source>
</evidence>
<evidence type="ECO:0000256" key="1">
    <source>
        <dbReference type="ARBA" id="ARBA00004323"/>
    </source>
</evidence>
<evidence type="ECO:0000256" key="11">
    <source>
        <dbReference type="ARBA" id="ARBA00023180"/>
    </source>
</evidence>
<keyword evidence="6 12" id="KW-0812">Transmembrane</keyword>
<dbReference type="InterPro" id="IPR001503">
    <property type="entry name" value="Glyco_trans_10"/>
</dbReference>
<feature type="domain" description="Fucosyltransferase N-terminal" evidence="14">
    <location>
        <begin position="120"/>
        <end position="219"/>
    </location>
</feature>
<comment type="similarity">
    <text evidence="3 12">Belongs to the glycosyltransferase 10 family.</text>
</comment>
<dbReference type="SUPFAM" id="SSF53756">
    <property type="entry name" value="UDP-Glycosyltransferase/glycogen phosphorylase"/>
    <property type="match status" value="1"/>
</dbReference>
<dbReference type="EC" id="2.4.1.-" evidence="12"/>
<dbReference type="PANTHER" id="PTHR48438:SF1">
    <property type="entry name" value="ALPHA-(1,3)-FUCOSYLTRANSFERASE C-RELATED"/>
    <property type="match status" value="1"/>
</dbReference>
<evidence type="ECO:0000256" key="7">
    <source>
        <dbReference type="ARBA" id="ARBA00022968"/>
    </source>
</evidence>
<evidence type="ECO:0000256" key="9">
    <source>
        <dbReference type="ARBA" id="ARBA00023034"/>
    </source>
</evidence>
<dbReference type="OrthoDB" id="5989014at2759"/>
<evidence type="ECO:0000259" key="13">
    <source>
        <dbReference type="Pfam" id="PF00852"/>
    </source>
</evidence>
<protein>
    <recommendedName>
        <fullName evidence="12">Fucosyltransferase</fullName>
        <ecNumber evidence="12">2.4.1.-</ecNumber>
    </recommendedName>
</protein>
<evidence type="ECO:0000313" key="15">
    <source>
        <dbReference type="EnsemblMetazoa" id="CLYHEMP007463.1"/>
    </source>
</evidence>
<keyword evidence="4 12" id="KW-0328">Glycosyltransferase</keyword>
<dbReference type="GO" id="GO:0000139">
    <property type="term" value="C:Golgi membrane"/>
    <property type="evidence" value="ECO:0007669"/>
    <property type="project" value="UniProtKB-SubCell"/>
</dbReference>
<evidence type="ECO:0000256" key="10">
    <source>
        <dbReference type="ARBA" id="ARBA00023136"/>
    </source>
</evidence>
<dbReference type="Pfam" id="PF17039">
    <property type="entry name" value="Glyco_tran_10_N"/>
    <property type="match status" value="1"/>
</dbReference>
<evidence type="ECO:0000256" key="3">
    <source>
        <dbReference type="ARBA" id="ARBA00008919"/>
    </source>
</evidence>
<dbReference type="InterPro" id="IPR055270">
    <property type="entry name" value="Glyco_tran_10_C"/>
</dbReference>
<comment type="pathway">
    <text evidence="2">Protein modification; protein glycosylation.</text>
</comment>
<dbReference type="FunFam" id="3.40.50.11660:FF:000004">
    <property type="entry name" value="Glycoprotein 3-alpha-L-fucosyltransferase A"/>
    <property type="match status" value="1"/>
</dbReference>
<comment type="subcellular location">
    <subcellularLocation>
        <location evidence="1">Golgi apparatus membrane</location>
        <topology evidence="1">Single-pass type II membrane protein</topology>
    </subcellularLocation>
    <subcellularLocation>
        <location evidence="12">Golgi apparatus</location>
        <location evidence="12">Golgi stack membrane</location>
        <topology evidence="12">Single-pass type II membrane protein</topology>
    </subcellularLocation>
</comment>
<keyword evidence="8" id="KW-1133">Transmembrane helix</keyword>
<dbReference type="PANTHER" id="PTHR48438">
    <property type="entry name" value="ALPHA-(1,3)-FUCOSYLTRANSFERASE C-RELATED"/>
    <property type="match status" value="1"/>
</dbReference>
<evidence type="ECO:0000256" key="6">
    <source>
        <dbReference type="ARBA" id="ARBA00022692"/>
    </source>
</evidence>
<keyword evidence="5 12" id="KW-0808">Transferase</keyword>
<evidence type="ECO:0000256" key="8">
    <source>
        <dbReference type="ARBA" id="ARBA00022989"/>
    </source>
</evidence>
<evidence type="ECO:0000313" key="16">
    <source>
        <dbReference type="Proteomes" id="UP000594262"/>
    </source>
</evidence>
<keyword evidence="16" id="KW-1185">Reference proteome</keyword>
<reference evidence="15" key="1">
    <citation type="submission" date="2021-01" db="UniProtKB">
        <authorList>
            <consortium name="EnsemblMetazoa"/>
        </authorList>
    </citation>
    <scope>IDENTIFICATION</scope>
</reference>
<evidence type="ECO:0000259" key="14">
    <source>
        <dbReference type="Pfam" id="PF17039"/>
    </source>
</evidence>
<keyword evidence="9 12" id="KW-0333">Golgi apparatus</keyword>
<dbReference type="GO" id="GO:0032580">
    <property type="term" value="C:Golgi cisterna membrane"/>
    <property type="evidence" value="ECO:0007669"/>
    <property type="project" value="UniProtKB-SubCell"/>
</dbReference>
<dbReference type="Proteomes" id="UP000594262">
    <property type="component" value="Unplaced"/>
</dbReference>
<dbReference type="UniPathway" id="UPA00378"/>
<dbReference type="AlphaFoldDB" id="A0A7M5VBB9"/>
<dbReference type="InterPro" id="IPR038577">
    <property type="entry name" value="GT10-like_C_sf"/>
</dbReference>
<dbReference type="Gene3D" id="3.40.50.11660">
    <property type="entry name" value="Glycosyl transferase family 10, C-terminal domain"/>
    <property type="match status" value="1"/>
</dbReference>
<dbReference type="GO" id="GO:0008417">
    <property type="term" value="F:fucosyltransferase activity"/>
    <property type="evidence" value="ECO:0007669"/>
    <property type="project" value="InterPro"/>
</dbReference>
<proteinExistence type="inferred from homology"/>
<dbReference type="InterPro" id="IPR031481">
    <property type="entry name" value="Glyco_tran_10_N"/>
</dbReference>
<evidence type="ECO:0000256" key="5">
    <source>
        <dbReference type="ARBA" id="ARBA00022679"/>
    </source>
</evidence>
<accession>A0A7M5VBB9</accession>
<keyword evidence="11" id="KW-0325">Glycoprotein</keyword>
<dbReference type="Pfam" id="PF00852">
    <property type="entry name" value="Glyco_transf_10"/>
    <property type="match status" value="1"/>
</dbReference>
<keyword evidence="10" id="KW-0472">Membrane</keyword>
<organism evidence="15 16">
    <name type="scientific">Clytia hemisphaerica</name>
    <dbReference type="NCBI Taxonomy" id="252671"/>
    <lineage>
        <taxon>Eukaryota</taxon>
        <taxon>Metazoa</taxon>
        <taxon>Cnidaria</taxon>
        <taxon>Hydrozoa</taxon>
        <taxon>Hydroidolina</taxon>
        <taxon>Leptothecata</taxon>
        <taxon>Obeliida</taxon>
        <taxon>Clytiidae</taxon>
        <taxon>Clytia</taxon>
    </lineage>
</organism>
<name>A0A7M5VBB9_9CNID</name>
<sequence length="436" mass="52365">MRVFSRRYCLPKFIFIVICLFLLTNIWAVRFLYFTTTMVRGQKVTINLVMEGNSEKKTQNPLSAKHDISRMYPAFSYNFHLTSSNNLERASGVFDLPNMIVTDRIFLQSKTKVKMVNNKTLKILLYFYDKTMTDEKFQRSQCSVKNCRFVRKPRDYETADAVLFKDIPEHLKRPVSKPGQLWVYYQLESPVHTRRLPEKSVFNWTATYRPDSTVEAPYGKFGERIFHRKMKLRRNYAKGKTKNIAWFVSNCDNLNGRMKYVRELRKYIDVDIYGDCGNLTCDRDSVSCMRMLQREYRFYLAFENSNCRHYITEKFFKTFSYDVIPIVMGAPLKDYQSIAPTHSFIHVDQYNSPQSLARYLHQLSTDDSMYNKYFEWKKSYELIDTNFMCRLCVMLHTTDYVKTQYRNLTKWWREKTCLKPLRNRKEFWTKWTEKEL</sequence>